<dbReference type="Pfam" id="PF16197">
    <property type="entry name" value="KAsynt_C_assoc"/>
    <property type="match status" value="1"/>
</dbReference>
<feature type="domain" description="PKS/mFAS DH" evidence="6">
    <location>
        <begin position="865"/>
        <end position="1128"/>
    </location>
</feature>
<proteinExistence type="predicted"/>
<dbReference type="SMART" id="SM00827">
    <property type="entry name" value="PKS_AT"/>
    <property type="match status" value="1"/>
</dbReference>
<dbReference type="AlphaFoldDB" id="A0AA39FC51"/>
<reference evidence="7" key="1">
    <citation type="journal article" date="2023" name="bioRxiv">
        <title>Scaffold-level genome assemblies of two parasitoid biocontrol wasps reveal the parthenogenesis mechanism and an associated novel virus.</title>
        <authorList>
            <person name="Inwood S."/>
            <person name="Skelly J."/>
            <person name="Guhlin J."/>
            <person name="Harrop T."/>
            <person name="Goldson S."/>
            <person name="Dearden P."/>
        </authorList>
    </citation>
    <scope>NUCLEOTIDE SEQUENCE</scope>
    <source>
        <strain evidence="7">Lincoln</strain>
        <tissue evidence="7">Whole body</tissue>
    </source>
</reference>
<dbReference type="Gene3D" id="3.40.366.10">
    <property type="entry name" value="Malonyl-Coenzyme A Acyl Carrier Protein, domain 2"/>
    <property type="match status" value="1"/>
</dbReference>
<dbReference type="InterPro" id="IPR014031">
    <property type="entry name" value="Ketoacyl_synth_C"/>
</dbReference>
<protein>
    <recommendedName>
        <fullName evidence="9">Fatty acid synthase</fullName>
    </recommendedName>
</protein>
<dbReference type="PANTHER" id="PTHR43775">
    <property type="entry name" value="FATTY ACID SYNTHASE"/>
    <property type="match status" value="1"/>
</dbReference>
<dbReference type="InterPro" id="IPR042104">
    <property type="entry name" value="PKS_dehydratase_sf"/>
</dbReference>
<dbReference type="CDD" id="cd00833">
    <property type="entry name" value="PKS"/>
    <property type="match status" value="1"/>
</dbReference>
<evidence type="ECO:0000313" key="7">
    <source>
        <dbReference type="EMBL" id="KAK0166753.1"/>
    </source>
</evidence>
<evidence type="ECO:0008006" key="9">
    <source>
        <dbReference type="Google" id="ProtNLM"/>
    </source>
</evidence>
<dbReference type="InterPro" id="IPR014030">
    <property type="entry name" value="Ketoacyl_synth_N"/>
</dbReference>
<dbReference type="Gene3D" id="3.10.129.110">
    <property type="entry name" value="Polyketide synthase dehydratase"/>
    <property type="match status" value="1"/>
</dbReference>
<evidence type="ECO:0000313" key="8">
    <source>
        <dbReference type="Proteomes" id="UP001168972"/>
    </source>
</evidence>
<keyword evidence="1" id="KW-0596">Phosphopantetheine</keyword>
<gene>
    <name evidence="7" type="ORF">PV327_004242</name>
</gene>
<feature type="domain" description="Ketosynthase family 3 (KS3)" evidence="5">
    <location>
        <begin position="23"/>
        <end position="428"/>
    </location>
</feature>
<dbReference type="EMBL" id="JAQQBR010001832">
    <property type="protein sequence ID" value="KAK0166753.1"/>
    <property type="molecule type" value="Genomic_DNA"/>
</dbReference>
<feature type="region of interest" description="C-terminal hotdog fold" evidence="4">
    <location>
        <begin position="1003"/>
        <end position="1128"/>
    </location>
</feature>
<keyword evidence="8" id="KW-1185">Reference proteome</keyword>
<dbReference type="Gene3D" id="3.40.47.10">
    <property type="match status" value="1"/>
</dbReference>
<dbReference type="InterPro" id="IPR016039">
    <property type="entry name" value="Thiolase-like"/>
</dbReference>
<dbReference type="InterPro" id="IPR016036">
    <property type="entry name" value="Malonyl_transacylase_ACP-bd"/>
</dbReference>
<dbReference type="PROSITE" id="PS00606">
    <property type="entry name" value="KS3_1"/>
    <property type="match status" value="1"/>
</dbReference>
<dbReference type="Gene3D" id="3.30.70.3290">
    <property type="match status" value="1"/>
</dbReference>
<evidence type="ECO:0000259" key="5">
    <source>
        <dbReference type="PROSITE" id="PS52004"/>
    </source>
</evidence>
<dbReference type="InterPro" id="IPR032821">
    <property type="entry name" value="PKS_assoc"/>
</dbReference>
<dbReference type="SUPFAM" id="SSF53901">
    <property type="entry name" value="Thiolase-like"/>
    <property type="match status" value="1"/>
</dbReference>
<dbReference type="PROSITE" id="PS52019">
    <property type="entry name" value="PKS_MFAS_DH"/>
    <property type="match status" value="1"/>
</dbReference>
<feature type="active site" description="Proton donor; for dehydratase activity" evidence="4">
    <location>
        <position position="1052"/>
    </location>
</feature>
<dbReference type="InterPro" id="IPR018201">
    <property type="entry name" value="Ketoacyl_synth_AS"/>
</dbReference>
<evidence type="ECO:0000256" key="1">
    <source>
        <dbReference type="ARBA" id="ARBA00022450"/>
    </source>
</evidence>
<dbReference type="Proteomes" id="UP001168972">
    <property type="component" value="Unassembled WGS sequence"/>
</dbReference>
<dbReference type="InterPro" id="IPR014043">
    <property type="entry name" value="Acyl_transferase_dom"/>
</dbReference>
<keyword evidence="3" id="KW-0808">Transferase</keyword>
<dbReference type="GO" id="GO:0004315">
    <property type="term" value="F:3-oxoacyl-[acyl-carrier-protein] synthase activity"/>
    <property type="evidence" value="ECO:0007669"/>
    <property type="project" value="InterPro"/>
</dbReference>
<dbReference type="SMART" id="SM00825">
    <property type="entry name" value="PKS_KS"/>
    <property type="match status" value="1"/>
</dbReference>
<comment type="caution">
    <text evidence="7">The sequence shown here is derived from an EMBL/GenBank/DDBJ whole genome shotgun (WGS) entry which is preliminary data.</text>
</comment>
<accession>A0AA39FC51</accession>
<feature type="active site" description="Proton acceptor; for dehydratase activity" evidence="4">
    <location>
        <position position="902"/>
    </location>
</feature>
<dbReference type="SUPFAM" id="SSF52151">
    <property type="entry name" value="FabD/lysophospholipase-like"/>
    <property type="match status" value="1"/>
</dbReference>
<dbReference type="PROSITE" id="PS52004">
    <property type="entry name" value="KS3_2"/>
    <property type="match status" value="1"/>
</dbReference>
<sequence>MKDKSKEIRTSFNPCTQELIDANEDIVISGVAGRFPESDSVRHLQENLFNKINLITDKNLRWSIEHPDIPPGTGKVRNIQKFDASFFDISFKQAHTMDPMSRMLLEHTYEAIIDAGINPQQLRGTKTGVFIGSCISETEKTWIYEKIQANGLGMTGCSRSMLPNRISYHFDFVGPSYAVDTACSSSLYAMENAYRALRNGQCDAAIVGGINLCLHPYVSYAFFRLGVTSPDYCCKCFDNSANGYARSETISVILLQKFKDAKRVYATVVHGKTNCDGFKAQGITYPSSELQKTLLVDFYKECKIPPNSLEYVEAHGTGTQVGDPEELTAVEEVFCTGRTKPLKLGSVKSNLGHAEAASGMCSIIKVVIANETGLIPPNIHYKNPRDGIKSLIDGRIQVVTEPTPWAGGHIAISSFGFGGANAHILLKSNPKGKINGGAPEDDLPRLVTISGRTKEAVENIFRDIGSRPLDIELVKLLHDVHADNIIGHPYRGYIILRKTTSSEKLVQEINHYDEVKRPVWFVFSGLGSQWPGMGIALLRLPIFAEAIKKCDNILKSRGVDIYDILTNTKNSTHDNVLYSTVGIAAVQIGLVDLLKSINILPDKIIGYSMGELGCSYADGCFTAEETILAAYFRGLASLEAKVVPGAMANVGLGYKDLKDICPPDIDLACHNSAESSTISGPAELIKAFVAKLQGHNIFAQEVPSGNVAFHSRYVTDVGPKLLKYLKEVISKPKLRSTRWVSTSVPYDQRTKVEARFASAEYHTNNFLSAVLFEEISSMIPDDAVMIEIAPHDILQSTIKKSLDPRISNISLMQHGHNNNLEVFFQGVGDLYNAGLQPIISNFYPEVHFPVSRGTPMISPLIKWDHSYDWYTYQFQEQDKLETCVRTVEVNLAEEAFEYMVGHVIDGRNLLPATGYLILAWETLAMIEGEFYEGVSVVFRDVKFLRATTIPPQGFLTMSIMIHKGTGRFEVSEGDAAVVTGYIHLTSNPSAEKMNLSLPKSDEEEMVSSKDFYKELKLRGYHYDGLFRGVRSCTISGSKGKIAWDRNWVAFMDNMLQVQIVGMDSRGLFVPTAIQKLVIDTEAHYDQLQSLSEKKEYPVHSLKIYDLIVAGGVEMRGLKASAISRRKMDSEPVLETYKFIAHRDCAQIPIKEAKYKISKAGH</sequence>
<dbReference type="GO" id="GO:0004312">
    <property type="term" value="F:fatty acid synthase activity"/>
    <property type="evidence" value="ECO:0007669"/>
    <property type="project" value="TreeGrafter"/>
</dbReference>
<keyword evidence="2" id="KW-0597">Phosphoprotein</keyword>
<dbReference type="PANTHER" id="PTHR43775:SF23">
    <property type="entry name" value="FATTY ACID SYNTHASE 3"/>
    <property type="match status" value="1"/>
</dbReference>
<dbReference type="InterPro" id="IPR049900">
    <property type="entry name" value="PKS_mFAS_DH"/>
</dbReference>
<dbReference type="InterPro" id="IPR016035">
    <property type="entry name" value="Acyl_Trfase/lysoPLipase"/>
</dbReference>
<dbReference type="InterPro" id="IPR050091">
    <property type="entry name" value="PKS_NRPS_Biosynth_Enz"/>
</dbReference>
<dbReference type="InterPro" id="IPR001227">
    <property type="entry name" value="Ac_transferase_dom_sf"/>
</dbReference>
<dbReference type="Pfam" id="PF00698">
    <property type="entry name" value="Acyl_transf_1"/>
    <property type="match status" value="1"/>
</dbReference>
<dbReference type="InterPro" id="IPR020841">
    <property type="entry name" value="PKS_Beta-ketoAc_synthase_dom"/>
</dbReference>
<dbReference type="GO" id="GO:0006633">
    <property type="term" value="P:fatty acid biosynthetic process"/>
    <property type="evidence" value="ECO:0007669"/>
    <property type="project" value="InterPro"/>
</dbReference>
<evidence type="ECO:0000259" key="6">
    <source>
        <dbReference type="PROSITE" id="PS52019"/>
    </source>
</evidence>
<organism evidence="7 8">
    <name type="scientific">Microctonus hyperodae</name>
    <name type="common">Parasitoid wasp</name>
    <dbReference type="NCBI Taxonomy" id="165561"/>
    <lineage>
        <taxon>Eukaryota</taxon>
        <taxon>Metazoa</taxon>
        <taxon>Ecdysozoa</taxon>
        <taxon>Arthropoda</taxon>
        <taxon>Hexapoda</taxon>
        <taxon>Insecta</taxon>
        <taxon>Pterygota</taxon>
        <taxon>Neoptera</taxon>
        <taxon>Endopterygota</taxon>
        <taxon>Hymenoptera</taxon>
        <taxon>Apocrita</taxon>
        <taxon>Ichneumonoidea</taxon>
        <taxon>Braconidae</taxon>
        <taxon>Euphorinae</taxon>
        <taxon>Microctonus</taxon>
    </lineage>
</organism>
<dbReference type="Pfam" id="PF02801">
    <property type="entry name" value="Ketoacyl-synt_C"/>
    <property type="match status" value="1"/>
</dbReference>
<evidence type="ECO:0000256" key="3">
    <source>
        <dbReference type="ARBA" id="ARBA00022679"/>
    </source>
</evidence>
<name>A0AA39FC51_MICHY</name>
<dbReference type="SUPFAM" id="SSF55048">
    <property type="entry name" value="Probable ACP-binding domain of malonyl-CoA ACP transacylase"/>
    <property type="match status" value="1"/>
</dbReference>
<feature type="region of interest" description="N-terminal hotdog fold" evidence="4">
    <location>
        <begin position="865"/>
        <end position="991"/>
    </location>
</feature>
<evidence type="ECO:0000256" key="4">
    <source>
        <dbReference type="PROSITE-ProRule" id="PRU01363"/>
    </source>
</evidence>
<evidence type="ECO:0000256" key="2">
    <source>
        <dbReference type="ARBA" id="ARBA00022553"/>
    </source>
</evidence>
<dbReference type="Pfam" id="PF00109">
    <property type="entry name" value="ketoacyl-synt"/>
    <property type="match status" value="1"/>
</dbReference>
<reference evidence="7" key="2">
    <citation type="submission" date="2023-03" db="EMBL/GenBank/DDBJ databases">
        <authorList>
            <person name="Inwood S.N."/>
            <person name="Skelly J.G."/>
            <person name="Guhlin J."/>
            <person name="Harrop T.W.R."/>
            <person name="Goldson S.G."/>
            <person name="Dearden P.K."/>
        </authorList>
    </citation>
    <scope>NUCLEOTIDE SEQUENCE</scope>
    <source>
        <strain evidence="7">Lincoln</strain>
        <tissue evidence="7">Whole body</tissue>
    </source>
</reference>